<feature type="domain" description="Transglutaminase-like" evidence="1">
    <location>
        <begin position="90"/>
        <end position="148"/>
    </location>
</feature>
<dbReference type="EMBL" id="RJTH01000023">
    <property type="protein sequence ID" value="RUM18811.1"/>
    <property type="molecule type" value="Genomic_DNA"/>
</dbReference>
<dbReference type="SUPFAM" id="SSF54001">
    <property type="entry name" value="Cysteine proteinases"/>
    <property type="match status" value="1"/>
</dbReference>
<dbReference type="Pfam" id="PF01841">
    <property type="entry name" value="Transglut_core"/>
    <property type="match status" value="1"/>
</dbReference>
<organism evidence="2 3">
    <name type="scientific">Rhizobium vallis</name>
    <dbReference type="NCBI Taxonomy" id="634290"/>
    <lineage>
        <taxon>Bacteria</taxon>
        <taxon>Pseudomonadati</taxon>
        <taxon>Pseudomonadota</taxon>
        <taxon>Alphaproteobacteria</taxon>
        <taxon>Hyphomicrobiales</taxon>
        <taxon>Rhizobiaceae</taxon>
        <taxon>Rhizobium/Agrobacterium group</taxon>
        <taxon>Rhizobium</taxon>
    </lineage>
</organism>
<proteinExistence type="predicted"/>
<gene>
    <name evidence="2" type="ORF">EFQ99_32360</name>
</gene>
<evidence type="ECO:0000259" key="1">
    <source>
        <dbReference type="Pfam" id="PF01841"/>
    </source>
</evidence>
<dbReference type="Gene3D" id="3.10.620.30">
    <property type="match status" value="1"/>
</dbReference>
<dbReference type="Proteomes" id="UP000278823">
    <property type="component" value="Unassembled WGS sequence"/>
</dbReference>
<accession>A0A3S0R557</accession>
<sequence length="264" mass="29944">MTSLDRWTAHTLMSDPGQQAEAIAAFPDEAGHLAGIIQGLLMHSSWLAEYGLDTSKLRPAARQTLPIAERLADIMQLDDRPLAQARPADRRSVGTCRDFALMLCAFLRSKGVPARVRCGFASYFSAAWEDHWICEYQNAGTGEWRLADAQIDAMLRRRNHIAFDAADMPRNVFLMAGEAWLKCRRGEAEPESFGHESTTGLWFLKINLLRDHHVLNDRVTSEWDRWREAPQASRQVSQDELAWLDDLAARPDQPLVAHRPDWLV</sequence>
<evidence type="ECO:0000313" key="2">
    <source>
        <dbReference type="EMBL" id="RUM18811.1"/>
    </source>
</evidence>
<dbReference type="RefSeq" id="WP_126925052.1">
    <property type="nucleotide sequence ID" value="NZ_ML133706.1"/>
</dbReference>
<protein>
    <submittedName>
        <fullName evidence="2">Transglutaminase</fullName>
    </submittedName>
</protein>
<reference evidence="3" key="1">
    <citation type="submission" date="2018-11" db="EMBL/GenBank/DDBJ databases">
        <title>Rhizobium chutanense sp. nov., isolated from root nodules of Phaseolus vulgaris in China.</title>
        <authorList>
            <person name="Huo Y."/>
        </authorList>
    </citation>
    <scope>NUCLEOTIDE SEQUENCE [LARGE SCALE GENOMIC DNA]</scope>
    <source>
        <strain evidence="3">CCBAU 65647</strain>
    </source>
</reference>
<name>A0A3S0R557_9HYPH</name>
<dbReference type="AlphaFoldDB" id="A0A3S0R557"/>
<comment type="caution">
    <text evidence="2">The sequence shown here is derived from an EMBL/GenBank/DDBJ whole genome shotgun (WGS) entry which is preliminary data.</text>
</comment>
<evidence type="ECO:0000313" key="3">
    <source>
        <dbReference type="Proteomes" id="UP000278823"/>
    </source>
</evidence>
<dbReference type="InterPro" id="IPR002931">
    <property type="entry name" value="Transglutaminase-like"/>
</dbReference>
<dbReference type="InterPro" id="IPR038765">
    <property type="entry name" value="Papain-like_cys_pep_sf"/>
</dbReference>
<dbReference type="OrthoDB" id="148799at2"/>
<keyword evidence="3" id="KW-1185">Reference proteome</keyword>